<accession>A0A8S1SV01</accession>
<dbReference type="EMBL" id="CAJJDP010000016">
    <property type="protein sequence ID" value="CAD8144775.1"/>
    <property type="molecule type" value="Genomic_DNA"/>
</dbReference>
<dbReference type="InterPro" id="IPR013584">
    <property type="entry name" value="RAP"/>
</dbReference>
<dbReference type="Proteomes" id="UP000683925">
    <property type="component" value="Unassembled WGS sequence"/>
</dbReference>
<evidence type="ECO:0000313" key="2">
    <source>
        <dbReference type="EMBL" id="CAD8144775.1"/>
    </source>
</evidence>
<dbReference type="AlphaFoldDB" id="A0A8S1SV01"/>
<dbReference type="SMART" id="SM00952">
    <property type="entry name" value="RAP"/>
    <property type="match status" value="1"/>
</dbReference>
<protein>
    <recommendedName>
        <fullName evidence="1">RAP domain-containing protein</fullName>
    </recommendedName>
</protein>
<proteinExistence type="predicted"/>
<evidence type="ECO:0000259" key="1">
    <source>
        <dbReference type="PROSITE" id="PS51286"/>
    </source>
</evidence>
<dbReference type="PROSITE" id="PS51286">
    <property type="entry name" value="RAP"/>
    <property type="match status" value="1"/>
</dbReference>
<gene>
    <name evidence="2" type="ORF">POCTA_138.1.T0160327</name>
</gene>
<sequence>MINKLLCKFSNSAFKLLQNKVQTQELNKIKDFCQFFEEIQTYSKEKKFINFEEKLNEMQKFDIDQNNLQTLQWMYQNVFDHRLLNDTFNNLLGSQIILFIKGINNNIISREYLNSYVSYLNNYHIIMQFNIFYTINLVQFLYSIQKKFGSLNQGEQKILHNVCENYQYFIQHLSPNYVCPQSYYLSQINLSFYSIKLFLNIQIQFTKRISELLEGFNENQLKSIYYSIGKEGFYTNKIKDFLLRKINENYEIKSEDQLISQINLFLCVTNILNSTEIQSQLLKKIQNILKVQDQFLEIRKSYIVSFYQQILRCDIYDEFIWNKYFQIESKIQDSYRKNFISYNLIQFKSKLSKSCQAYVEQNFESNKEIYLQKLIDNRSSSSKHMEKRIQQLFDDLQLDYQKNIYIDQFEVDFYFPKQNLIIEICGPIHYAFNIDATEGVPLKTHNSDQELFLQQSLNQTSQFKKKYLENLGYKVYYLNFFDQRHKNTQLQILEYLSSLK</sequence>
<organism evidence="2 3">
    <name type="scientific">Paramecium octaurelia</name>
    <dbReference type="NCBI Taxonomy" id="43137"/>
    <lineage>
        <taxon>Eukaryota</taxon>
        <taxon>Sar</taxon>
        <taxon>Alveolata</taxon>
        <taxon>Ciliophora</taxon>
        <taxon>Intramacronucleata</taxon>
        <taxon>Oligohymenophorea</taxon>
        <taxon>Peniculida</taxon>
        <taxon>Parameciidae</taxon>
        <taxon>Paramecium</taxon>
    </lineage>
</organism>
<name>A0A8S1SV01_PAROT</name>
<reference evidence="2" key="1">
    <citation type="submission" date="2021-01" db="EMBL/GenBank/DDBJ databases">
        <authorList>
            <consortium name="Genoscope - CEA"/>
            <person name="William W."/>
        </authorList>
    </citation>
    <scope>NUCLEOTIDE SEQUENCE</scope>
</reference>
<comment type="caution">
    <text evidence="2">The sequence shown here is derived from an EMBL/GenBank/DDBJ whole genome shotgun (WGS) entry which is preliminary data.</text>
</comment>
<dbReference type="OMA" id="ICGPIHY"/>
<dbReference type="OrthoDB" id="306689at2759"/>
<evidence type="ECO:0000313" key="3">
    <source>
        <dbReference type="Proteomes" id="UP000683925"/>
    </source>
</evidence>
<feature type="domain" description="RAP" evidence="1">
    <location>
        <begin position="420"/>
        <end position="498"/>
    </location>
</feature>
<dbReference type="Pfam" id="PF08373">
    <property type="entry name" value="RAP"/>
    <property type="match status" value="1"/>
</dbReference>
<keyword evidence="3" id="KW-1185">Reference proteome</keyword>